<dbReference type="InterPro" id="IPR012867">
    <property type="entry name" value="DUF1648"/>
</dbReference>
<feature type="transmembrane region" description="Helical" evidence="1">
    <location>
        <begin position="6"/>
        <end position="25"/>
    </location>
</feature>
<dbReference type="GO" id="GO:0009636">
    <property type="term" value="P:response to toxic substance"/>
    <property type="evidence" value="ECO:0007669"/>
    <property type="project" value="TreeGrafter"/>
</dbReference>
<feature type="transmembrane region" description="Helical" evidence="1">
    <location>
        <begin position="186"/>
        <end position="210"/>
    </location>
</feature>
<name>A0A917S9A3_9BACL</name>
<evidence type="ECO:0000313" key="5">
    <source>
        <dbReference type="Proteomes" id="UP000654670"/>
    </source>
</evidence>
<sequence>MNGGIVTFVAANLVIASLFVIQPWFSRKNVLFGVVFGDDSIWRDEKAKRIRKRYLWEAISGALLVCLGFFIYFIQVLPARGAGALTSNLSVFALILVETLVFIAANRRTRRFKNKIDRDARLVSNKVIIETDINEKETVVPGWWLLLLLPVFLASLAVALLGYSMMPDKIPTHYSFTAVNGWSHKSLLTIMTPVIIEAVLSAIIFVSCFFTRRAPASVRGNPDAAPDSYRFRKVMVVMMLSVGVLLELNFLITEIGFITPVAPLWFTVMSIAELVMFGFIVLFYFRFVRLKKPSGPILDDDRKWLLGIVYFNPSDPSIFVEKRVGIGYTVNCARPAAWILIAGTIVLIVFITVFSAHVK</sequence>
<feature type="transmembrane region" description="Helical" evidence="1">
    <location>
        <begin position="143"/>
        <end position="166"/>
    </location>
</feature>
<reference evidence="4" key="2">
    <citation type="submission" date="2020-09" db="EMBL/GenBank/DDBJ databases">
        <authorList>
            <person name="Sun Q."/>
            <person name="Ohkuma M."/>
        </authorList>
    </citation>
    <scope>NUCLEOTIDE SEQUENCE</scope>
    <source>
        <strain evidence="4">JCM 15325</strain>
    </source>
</reference>
<evidence type="ECO:0000313" key="4">
    <source>
        <dbReference type="EMBL" id="GGL65146.1"/>
    </source>
</evidence>
<feature type="transmembrane region" description="Helical" evidence="1">
    <location>
        <begin position="336"/>
        <end position="358"/>
    </location>
</feature>
<dbReference type="Pfam" id="PF07853">
    <property type="entry name" value="DUF1648"/>
    <property type="match status" value="1"/>
</dbReference>
<feature type="transmembrane region" description="Helical" evidence="1">
    <location>
        <begin position="86"/>
        <end position="105"/>
    </location>
</feature>
<evidence type="ECO:0000256" key="1">
    <source>
        <dbReference type="SAM" id="Phobius"/>
    </source>
</evidence>
<dbReference type="EMBL" id="BMOK01000021">
    <property type="protein sequence ID" value="GGL65146.1"/>
    <property type="molecule type" value="Genomic_DNA"/>
</dbReference>
<evidence type="ECO:0000259" key="2">
    <source>
        <dbReference type="Pfam" id="PF07853"/>
    </source>
</evidence>
<protein>
    <submittedName>
        <fullName evidence="4">Membrane protein</fullName>
    </submittedName>
</protein>
<dbReference type="InterPro" id="IPR043831">
    <property type="entry name" value="DUF5808"/>
</dbReference>
<keyword evidence="1" id="KW-0472">Membrane</keyword>
<feature type="transmembrane region" description="Helical" evidence="1">
    <location>
        <begin position="264"/>
        <end position="285"/>
    </location>
</feature>
<dbReference type="RefSeq" id="WP_188805090.1">
    <property type="nucleotide sequence ID" value="NZ_BMOK01000021.1"/>
</dbReference>
<keyword evidence="5" id="KW-1185">Reference proteome</keyword>
<gene>
    <name evidence="4" type="ORF">GCM10007968_31430</name>
</gene>
<feature type="domain" description="DUF1648" evidence="2">
    <location>
        <begin position="151"/>
        <end position="196"/>
    </location>
</feature>
<keyword evidence="1" id="KW-0812">Transmembrane</keyword>
<feature type="domain" description="DUF5808" evidence="3">
    <location>
        <begin position="313"/>
        <end position="338"/>
    </location>
</feature>
<dbReference type="AlphaFoldDB" id="A0A917S9A3"/>
<evidence type="ECO:0000259" key="3">
    <source>
        <dbReference type="Pfam" id="PF19124"/>
    </source>
</evidence>
<reference evidence="4" key="1">
    <citation type="journal article" date="2014" name="Int. J. Syst. Evol. Microbiol.">
        <title>Complete genome sequence of Corynebacterium casei LMG S-19264T (=DSM 44701T), isolated from a smear-ripened cheese.</title>
        <authorList>
            <consortium name="US DOE Joint Genome Institute (JGI-PGF)"/>
            <person name="Walter F."/>
            <person name="Albersmeier A."/>
            <person name="Kalinowski J."/>
            <person name="Ruckert C."/>
        </authorList>
    </citation>
    <scope>NUCLEOTIDE SEQUENCE</scope>
    <source>
        <strain evidence="4">JCM 15325</strain>
    </source>
</reference>
<organism evidence="4 5">
    <name type="scientific">Sporolactobacillus putidus</name>
    <dbReference type="NCBI Taxonomy" id="492735"/>
    <lineage>
        <taxon>Bacteria</taxon>
        <taxon>Bacillati</taxon>
        <taxon>Bacillota</taxon>
        <taxon>Bacilli</taxon>
        <taxon>Bacillales</taxon>
        <taxon>Sporolactobacillaceae</taxon>
        <taxon>Sporolactobacillus</taxon>
    </lineage>
</organism>
<feature type="transmembrane region" description="Helical" evidence="1">
    <location>
        <begin position="54"/>
        <end position="74"/>
    </location>
</feature>
<accession>A0A917S9A3</accession>
<feature type="transmembrane region" description="Helical" evidence="1">
    <location>
        <begin position="231"/>
        <end position="252"/>
    </location>
</feature>
<comment type="caution">
    <text evidence="4">The sequence shown here is derived from an EMBL/GenBank/DDBJ whole genome shotgun (WGS) entry which is preliminary data.</text>
</comment>
<dbReference type="PANTHER" id="PTHR37810">
    <property type="entry name" value="IMMUNITY PROTEIN SDPI"/>
    <property type="match status" value="1"/>
</dbReference>
<proteinExistence type="predicted"/>
<keyword evidence="1" id="KW-1133">Transmembrane helix</keyword>
<dbReference type="Pfam" id="PF19124">
    <property type="entry name" value="DUF5808"/>
    <property type="match status" value="1"/>
</dbReference>
<dbReference type="Proteomes" id="UP000654670">
    <property type="component" value="Unassembled WGS sequence"/>
</dbReference>
<dbReference type="PANTHER" id="PTHR37810:SF9">
    <property type="entry name" value="MEMBRANE PROTEIN"/>
    <property type="match status" value="1"/>
</dbReference>